<organism evidence="6 7">
    <name type="scientific">Cylindrospermum stagnale PCC 7417</name>
    <dbReference type="NCBI Taxonomy" id="56107"/>
    <lineage>
        <taxon>Bacteria</taxon>
        <taxon>Bacillati</taxon>
        <taxon>Cyanobacteriota</taxon>
        <taxon>Cyanophyceae</taxon>
        <taxon>Nostocales</taxon>
        <taxon>Nostocaceae</taxon>
        <taxon>Cylindrospermum</taxon>
    </lineage>
</organism>
<dbReference type="InterPro" id="IPR015943">
    <property type="entry name" value="WD40/YVTN_repeat-like_dom_sf"/>
</dbReference>
<feature type="binding site" evidence="4">
    <location>
        <position position="69"/>
    </location>
    <ligand>
        <name>ATP</name>
        <dbReference type="ChEBI" id="CHEBI:30616"/>
    </ligand>
</feature>
<evidence type="ECO:0000313" key="6">
    <source>
        <dbReference type="EMBL" id="AFZ23328.1"/>
    </source>
</evidence>
<feature type="repeat" description="WD" evidence="3">
    <location>
        <begin position="538"/>
        <end position="579"/>
    </location>
</feature>
<evidence type="ECO:0000313" key="7">
    <source>
        <dbReference type="Proteomes" id="UP000010475"/>
    </source>
</evidence>
<dbReference type="InterPro" id="IPR000719">
    <property type="entry name" value="Prot_kinase_dom"/>
</dbReference>
<dbReference type="PANTHER" id="PTHR19848">
    <property type="entry name" value="WD40 REPEAT PROTEIN"/>
    <property type="match status" value="1"/>
</dbReference>
<dbReference type="PROSITE" id="PS00107">
    <property type="entry name" value="PROTEIN_KINASE_ATP"/>
    <property type="match status" value="1"/>
</dbReference>
<keyword evidence="6" id="KW-0418">Kinase</keyword>
<keyword evidence="1 3" id="KW-0853">WD repeat</keyword>
<dbReference type="Gene3D" id="2.130.10.10">
    <property type="entry name" value="YVTN repeat-like/Quinoprotein amine dehydrogenase"/>
    <property type="match status" value="2"/>
</dbReference>
<dbReference type="InterPro" id="IPR011009">
    <property type="entry name" value="Kinase-like_dom_sf"/>
</dbReference>
<dbReference type="PROSITE" id="PS50082">
    <property type="entry name" value="WD_REPEATS_2"/>
    <property type="match status" value="3"/>
</dbReference>
<evidence type="ECO:0000256" key="3">
    <source>
        <dbReference type="PROSITE-ProRule" id="PRU00221"/>
    </source>
</evidence>
<gene>
    <name evidence="6" type="ORF">Cylst_1008</name>
</gene>
<dbReference type="eggNOG" id="COG2319">
    <property type="taxonomic scope" value="Bacteria"/>
</dbReference>
<evidence type="ECO:0000256" key="1">
    <source>
        <dbReference type="ARBA" id="ARBA00022574"/>
    </source>
</evidence>
<dbReference type="SMART" id="SM00320">
    <property type="entry name" value="WD40"/>
    <property type="match status" value="6"/>
</dbReference>
<dbReference type="PROSITE" id="PS50011">
    <property type="entry name" value="PROTEIN_KINASE_DOM"/>
    <property type="match status" value="1"/>
</dbReference>
<dbReference type="eggNOG" id="COG0515">
    <property type="taxonomic scope" value="Bacteria"/>
</dbReference>
<dbReference type="InterPro" id="IPR011047">
    <property type="entry name" value="Quinoprotein_ADH-like_sf"/>
</dbReference>
<dbReference type="RefSeq" id="WP_015206584.1">
    <property type="nucleotide sequence ID" value="NC_019757.1"/>
</dbReference>
<dbReference type="Gene3D" id="1.10.510.10">
    <property type="entry name" value="Transferase(Phosphotransferase) domain 1"/>
    <property type="match status" value="1"/>
</dbReference>
<dbReference type="PATRIC" id="fig|56107.3.peg.1143"/>
<keyword evidence="6" id="KW-0808">Transferase</keyword>
<dbReference type="Proteomes" id="UP000010475">
    <property type="component" value="Chromosome"/>
</dbReference>
<dbReference type="SUPFAM" id="SSF50998">
    <property type="entry name" value="Quinoprotein alcohol dehydrogenase-like"/>
    <property type="match status" value="1"/>
</dbReference>
<dbReference type="GO" id="GO:0005524">
    <property type="term" value="F:ATP binding"/>
    <property type="evidence" value="ECO:0007669"/>
    <property type="project" value="UniProtKB-UniRule"/>
</dbReference>
<dbReference type="InterPro" id="IPR020472">
    <property type="entry name" value="WD40_PAC1"/>
</dbReference>
<accession>K9WSY4</accession>
<dbReference type="Pfam" id="PF00069">
    <property type="entry name" value="Pkinase"/>
    <property type="match status" value="1"/>
</dbReference>
<sequence>MSYCFNPNCQQPQNEPEILVCLNCGSPLLLSHANTSVYRGLKLIGQGGFGRTFLAVDESQPLKPRCAVKQFFALNSNFVTPEIKAKLINSEVEQLQRLDTHPGIPKFLGYLEQDGNHYLIQEFIDGVNLAQELAEIGNLDEAKIRQVLQSILSVLDFIHSQQVIHRDIKPENIIRRRTDDQLILVDFGAAKFVTGANLAQTGTVIGSPKYAAPEQVFGKASFSSDIYGLGVTCIFLLTGVDPFELYAFAEDRWVWQDYLPSPVSSSLSRILDKMISRAINQRYQLAAAVIADLKPGLISVANNENTLLATVANQPSNVILSISKTGLQLQPDKWNCILDLETNIFSPGYTTIDLSADGKILAIAGRDCVEVWRLDTQTLVSSFEVRNAKISMSSDGQILVSNNIVLQETDGPGTKVWHIPSKNLIRGLETNLLVSQSMSLSPDCRTLAFGGVGGRIHIWDLSTGKRLHKISGHSGWFKFYPAVTSLIYLPKSVRIPELTALLEINKNTIQPSSSSQLLASASFDKTIKIWDVDTGKLLKTFSHPSTTIAVTPDGKMLVSGSSDKTIKFWDLSSGELVRNFSVSGRVSKIVISPDGQSLVAGGGDNKEGAMLVILDMVTGNILANLEGHQTRVCGLKMSSDGKVLVSQGGKVEVNSNSQLKIWQLY</sequence>
<protein>
    <submittedName>
        <fullName evidence="6">WD domain, G-beta repeat-containing protein,protein kinase family protein</fullName>
    </submittedName>
</protein>
<dbReference type="PANTHER" id="PTHR19848:SF8">
    <property type="entry name" value="F-BOX AND WD REPEAT DOMAIN CONTAINING 7"/>
    <property type="match status" value="1"/>
</dbReference>
<dbReference type="CDD" id="cd14014">
    <property type="entry name" value="STKc_PknB_like"/>
    <property type="match status" value="1"/>
</dbReference>
<dbReference type="PRINTS" id="PR00320">
    <property type="entry name" value="GPROTEINBRPT"/>
</dbReference>
<dbReference type="AlphaFoldDB" id="K9WSY4"/>
<feature type="repeat" description="WD" evidence="3">
    <location>
        <begin position="437"/>
        <end position="469"/>
    </location>
</feature>
<keyword evidence="7" id="KW-1185">Reference proteome</keyword>
<keyword evidence="4" id="KW-0067">ATP-binding</keyword>
<dbReference type="SUPFAM" id="SSF56112">
    <property type="entry name" value="Protein kinase-like (PK-like)"/>
    <property type="match status" value="1"/>
</dbReference>
<name>K9WSY4_9NOST</name>
<dbReference type="STRING" id="56107.Cylst_1008"/>
<dbReference type="CDD" id="cd00200">
    <property type="entry name" value="WD40"/>
    <property type="match status" value="1"/>
</dbReference>
<dbReference type="InterPro" id="IPR017441">
    <property type="entry name" value="Protein_kinase_ATP_BS"/>
</dbReference>
<proteinExistence type="predicted"/>
<evidence type="ECO:0000259" key="5">
    <source>
        <dbReference type="PROSITE" id="PS50011"/>
    </source>
</evidence>
<dbReference type="GO" id="GO:0004672">
    <property type="term" value="F:protein kinase activity"/>
    <property type="evidence" value="ECO:0007669"/>
    <property type="project" value="InterPro"/>
</dbReference>
<keyword evidence="4" id="KW-0547">Nucleotide-binding</keyword>
<reference evidence="6 7" key="1">
    <citation type="submission" date="2012-06" db="EMBL/GenBank/DDBJ databases">
        <title>Finished chromosome of genome of Cylindrospermum stagnale PCC 7417.</title>
        <authorList>
            <consortium name="US DOE Joint Genome Institute"/>
            <person name="Gugger M."/>
            <person name="Coursin T."/>
            <person name="Rippka R."/>
            <person name="Tandeau De Marsac N."/>
            <person name="Huntemann M."/>
            <person name="Wei C.-L."/>
            <person name="Han J."/>
            <person name="Detter J.C."/>
            <person name="Han C."/>
            <person name="Tapia R."/>
            <person name="Chen A."/>
            <person name="Kyrpides N."/>
            <person name="Mavromatis K."/>
            <person name="Markowitz V."/>
            <person name="Szeto E."/>
            <person name="Ivanova N."/>
            <person name="Pagani I."/>
            <person name="Pati A."/>
            <person name="Goodwin L."/>
            <person name="Nordberg H.P."/>
            <person name="Cantor M.N."/>
            <person name="Hua S.X."/>
            <person name="Woyke T."/>
            <person name="Kerfeld C.A."/>
        </authorList>
    </citation>
    <scope>NUCLEOTIDE SEQUENCE [LARGE SCALE GENOMIC DNA]</scope>
    <source>
        <strain evidence="6 7">PCC 7417</strain>
    </source>
</reference>
<dbReference type="OrthoDB" id="494465at2"/>
<evidence type="ECO:0000256" key="2">
    <source>
        <dbReference type="ARBA" id="ARBA00022737"/>
    </source>
</evidence>
<dbReference type="KEGG" id="csg:Cylst_1008"/>
<dbReference type="PROSITE" id="PS00678">
    <property type="entry name" value="WD_REPEATS_1"/>
    <property type="match status" value="2"/>
</dbReference>
<dbReference type="NCBIfam" id="NF045510">
    <property type="entry name" value="4Cys_prefix_kin"/>
    <property type="match status" value="1"/>
</dbReference>
<feature type="repeat" description="WD" evidence="3">
    <location>
        <begin position="512"/>
        <end position="540"/>
    </location>
</feature>
<dbReference type="PROSITE" id="PS50294">
    <property type="entry name" value="WD_REPEATS_REGION"/>
    <property type="match status" value="1"/>
</dbReference>
<dbReference type="InterPro" id="IPR001680">
    <property type="entry name" value="WD40_rpt"/>
</dbReference>
<keyword evidence="2" id="KW-0677">Repeat</keyword>
<dbReference type="SMART" id="SM00220">
    <property type="entry name" value="S_TKc"/>
    <property type="match status" value="1"/>
</dbReference>
<dbReference type="HOGENOM" id="CLU_000288_135_4_3"/>
<dbReference type="Pfam" id="PF00400">
    <property type="entry name" value="WD40"/>
    <property type="match status" value="3"/>
</dbReference>
<feature type="domain" description="Protein kinase" evidence="5">
    <location>
        <begin position="38"/>
        <end position="297"/>
    </location>
</feature>
<dbReference type="InterPro" id="IPR019775">
    <property type="entry name" value="WD40_repeat_CS"/>
</dbReference>
<dbReference type="EMBL" id="CP003642">
    <property type="protein sequence ID" value="AFZ23328.1"/>
    <property type="molecule type" value="Genomic_DNA"/>
</dbReference>
<evidence type="ECO:0000256" key="4">
    <source>
        <dbReference type="PROSITE-ProRule" id="PRU10141"/>
    </source>
</evidence>